<reference evidence="2" key="2">
    <citation type="journal article" date="2015" name="Data Brief">
        <title>Shoot transcriptome of the giant reed, Arundo donax.</title>
        <authorList>
            <person name="Barrero R.A."/>
            <person name="Guerrero F.D."/>
            <person name="Moolhuijzen P."/>
            <person name="Goolsby J.A."/>
            <person name="Tidwell J."/>
            <person name="Bellgard S.E."/>
            <person name="Bellgard M.I."/>
        </authorList>
    </citation>
    <scope>NUCLEOTIDE SEQUENCE</scope>
    <source>
        <tissue evidence="2">Shoot tissue taken approximately 20 cm above the soil surface</tissue>
    </source>
</reference>
<dbReference type="EMBL" id="GBRH01190343">
    <property type="protein sequence ID" value="JAE07553.1"/>
    <property type="molecule type" value="Transcribed_RNA"/>
</dbReference>
<accession>A0A0A9FH21</accession>
<dbReference type="AlphaFoldDB" id="A0A0A9FH21"/>
<name>A0A0A9FH21_ARUDO</name>
<feature type="region of interest" description="Disordered" evidence="1">
    <location>
        <begin position="125"/>
        <end position="146"/>
    </location>
</feature>
<sequence>MNCCSRPNQTWYAEVLGLETISWSSELMVPKIHERTRHSMRIQEGTSDVGEHVICQCIFAKSGQEVLALLGEVRRGEVEDDEDERPDVEDIVGLRMERGNGDSLGEGHPTGSFLVAKRGISASGSRGISVATRDSNEASSECVIRG</sequence>
<evidence type="ECO:0000256" key="1">
    <source>
        <dbReference type="SAM" id="MobiDB-lite"/>
    </source>
</evidence>
<reference evidence="2" key="1">
    <citation type="submission" date="2014-09" db="EMBL/GenBank/DDBJ databases">
        <authorList>
            <person name="Magalhaes I.L.F."/>
            <person name="Oliveira U."/>
            <person name="Santos F.R."/>
            <person name="Vidigal T.H.D.A."/>
            <person name="Brescovit A.D."/>
            <person name="Santos A.J."/>
        </authorList>
    </citation>
    <scope>NUCLEOTIDE SEQUENCE</scope>
    <source>
        <tissue evidence="2">Shoot tissue taken approximately 20 cm above the soil surface</tissue>
    </source>
</reference>
<evidence type="ECO:0000313" key="2">
    <source>
        <dbReference type="EMBL" id="JAE07553.1"/>
    </source>
</evidence>
<proteinExistence type="predicted"/>
<protein>
    <submittedName>
        <fullName evidence="2">Uncharacterized protein</fullName>
    </submittedName>
</protein>
<organism evidence="2">
    <name type="scientific">Arundo donax</name>
    <name type="common">Giant reed</name>
    <name type="synonym">Donax arundinaceus</name>
    <dbReference type="NCBI Taxonomy" id="35708"/>
    <lineage>
        <taxon>Eukaryota</taxon>
        <taxon>Viridiplantae</taxon>
        <taxon>Streptophyta</taxon>
        <taxon>Embryophyta</taxon>
        <taxon>Tracheophyta</taxon>
        <taxon>Spermatophyta</taxon>
        <taxon>Magnoliopsida</taxon>
        <taxon>Liliopsida</taxon>
        <taxon>Poales</taxon>
        <taxon>Poaceae</taxon>
        <taxon>PACMAD clade</taxon>
        <taxon>Arundinoideae</taxon>
        <taxon>Arundineae</taxon>
        <taxon>Arundo</taxon>
    </lineage>
</organism>